<evidence type="ECO:0000313" key="7">
    <source>
        <dbReference type="Proteomes" id="UP000055060"/>
    </source>
</evidence>
<accession>A0A0S7BGJ5</accession>
<sequence length="279" mass="30501">MEAKKIGLALSGGGARGLAHIGVLKVLEKAGIPISLLAGTSMGGLVAVTYAAGFSPAEIEDRALRFSHLREFMKLVDLTPQRRGLLEGQKVRNYIREWLGERLTFADLKIPTTLTAVDLLTGSEILLSSGSVLPAVYATIAVPGIFKPVLDDGRILVDGGVLDNLPIQLVKQAGADCVIAVDVHLCPQNQAQWVEPPRHIRWPIPLPEFFNDFYLSELIMVAELTRHQLELNRPEILIEPHISPEISLLFGFHRAKEIIRAGELAAQEKLGAILEAVYD</sequence>
<name>A0A0S7BGJ5_9CHLR</name>
<dbReference type="PANTHER" id="PTHR14226">
    <property type="entry name" value="NEUROPATHY TARGET ESTERASE/SWISS CHEESE D.MELANOGASTER"/>
    <property type="match status" value="1"/>
</dbReference>
<evidence type="ECO:0000256" key="3">
    <source>
        <dbReference type="ARBA" id="ARBA00023098"/>
    </source>
</evidence>
<feature type="short sequence motif" description="GXSXG" evidence="4">
    <location>
        <begin position="39"/>
        <end position="43"/>
    </location>
</feature>
<dbReference type="PROSITE" id="PS51635">
    <property type="entry name" value="PNPLA"/>
    <property type="match status" value="1"/>
</dbReference>
<feature type="active site" description="Proton acceptor" evidence="4">
    <location>
        <position position="158"/>
    </location>
</feature>
<dbReference type="RefSeq" id="WP_075073905.1">
    <property type="nucleotide sequence ID" value="NZ_DF967972.1"/>
</dbReference>
<protein>
    <submittedName>
        <fullName evidence="6">Predicted esterase of the alpha-beta hydrolase superfamily</fullName>
    </submittedName>
</protein>
<evidence type="ECO:0000256" key="2">
    <source>
        <dbReference type="ARBA" id="ARBA00022963"/>
    </source>
</evidence>
<keyword evidence="3 4" id="KW-0443">Lipid metabolism</keyword>
<dbReference type="Proteomes" id="UP000055060">
    <property type="component" value="Unassembled WGS sequence"/>
</dbReference>
<feature type="short sequence motif" description="GXGXXG" evidence="4">
    <location>
        <begin position="12"/>
        <end position="17"/>
    </location>
</feature>
<evidence type="ECO:0000256" key="1">
    <source>
        <dbReference type="ARBA" id="ARBA00022801"/>
    </source>
</evidence>
<dbReference type="AlphaFoldDB" id="A0A0S7BGJ5"/>
<keyword evidence="2 4" id="KW-0442">Lipid degradation</keyword>
<dbReference type="EMBL" id="DF967972">
    <property type="protein sequence ID" value="GAP14665.1"/>
    <property type="molecule type" value="Genomic_DNA"/>
</dbReference>
<reference evidence="6" key="1">
    <citation type="submission" date="2015-07" db="EMBL/GenBank/DDBJ databases">
        <title>Draft Genome Sequences of Anaerolinea thermolimosa IMO-1, Bellilinea caldifistulae GOMI-1, Leptolinea tardivitalis YMTK-2, Levilinea saccharolytica KIBI-1,Longilinea arvoryzae KOME-1, Previously Described as Members of the Anaerolineaceae (Chloroflexi).</title>
        <authorList>
            <person name="Sekiguchi Y."/>
            <person name="Ohashi A."/>
            <person name="Matsuura N."/>
            <person name="Tourlousse M.D."/>
        </authorList>
    </citation>
    <scope>NUCLEOTIDE SEQUENCE [LARGE SCALE GENOMIC DNA]</scope>
    <source>
        <strain evidence="6">KOME-1</strain>
    </source>
</reference>
<dbReference type="OrthoDB" id="9770965at2"/>
<evidence type="ECO:0000259" key="5">
    <source>
        <dbReference type="PROSITE" id="PS51635"/>
    </source>
</evidence>
<dbReference type="Pfam" id="PF01734">
    <property type="entry name" value="Patatin"/>
    <property type="match status" value="1"/>
</dbReference>
<gene>
    <name evidence="6" type="ORF">LARV_02439</name>
</gene>
<dbReference type="PANTHER" id="PTHR14226:SF76">
    <property type="entry name" value="NTE FAMILY PROTEIN RSSA"/>
    <property type="match status" value="1"/>
</dbReference>
<keyword evidence="1 4" id="KW-0378">Hydrolase</keyword>
<keyword evidence="7" id="KW-1185">Reference proteome</keyword>
<organism evidence="6">
    <name type="scientific">Longilinea arvoryzae</name>
    <dbReference type="NCBI Taxonomy" id="360412"/>
    <lineage>
        <taxon>Bacteria</taxon>
        <taxon>Bacillati</taxon>
        <taxon>Chloroflexota</taxon>
        <taxon>Anaerolineae</taxon>
        <taxon>Anaerolineales</taxon>
        <taxon>Anaerolineaceae</taxon>
        <taxon>Longilinea</taxon>
    </lineage>
</organism>
<proteinExistence type="predicted"/>
<dbReference type="SUPFAM" id="SSF52151">
    <property type="entry name" value="FabD/lysophospholipase-like"/>
    <property type="match status" value="1"/>
</dbReference>
<evidence type="ECO:0000313" key="6">
    <source>
        <dbReference type="EMBL" id="GAP14665.1"/>
    </source>
</evidence>
<dbReference type="STRING" id="360412.LARV_02439"/>
<dbReference type="GO" id="GO:0016042">
    <property type="term" value="P:lipid catabolic process"/>
    <property type="evidence" value="ECO:0007669"/>
    <property type="project" value="UniProtKB-UniRule"/>
</dbReference>
<dbReference type="CDD" id="cd07205">
    <property type="entry name" value="Pat_PNPLA6_PNPLA7_NTE1_like"/>
    <property type="match status" value="1"/>
</dbReference>
<feature type="short sequence motif" description="DGA/G" evidence="4">
    <location>
        <begin position="158"/>
        <end position="160"/>
    </location>
</feature>
<feature type="active site" description="Nucleophile" evidence="4">
    <location>
        <position position="41"/>
    </location>
</feature>
<dbReference type="Gene3D" id="3.40.1090.10">
    <property type="entry name" value="Cytosolic phospholipase A2 catalytic domain"/>
    <property type="match status" value="2"/>
</dbReference>
<feature type="domain" description="PNPLA" evidence="5">
    <location>
        <begin position="8"/>
        <end position="171"/>
    </location>
</feature>
<dbReference type="InterPro" id="IPR002641">
    <property type="entry name" value="PNPLA_dom"/>
</dbReference>
<evidence type="ECO:0000256" key="4">
    <source>
        <dbReference type="PROSITE-ProRule" id="PRU01161"/>
    </source>
</evidence>
<dbReference type="InterPro" id="IPR050301">
    <property type="entry name" value="NTE"/>
</dbReference>
<dbReference type="GO" id="GO:0016787">
    <property type="term" value="F:hydrolase activity"/>
    <property type="evidence" value="ECO:0007669"/>
    <property type="project" value="UniProtKB-UniRule"/>
</dbReference>
<dbReference type="InterPro" id="IPR016035">
    <property type="entry name" value="Acyl_Trfase/lysoPLipase"/>
</dbReference>